<accession>A0A0K8R4A3</accession>
<protein>
    <submittedName>
        <fullName evidence="2">Putative intracellular signal transduction</fullName>
    </submittedName>
</protein>
<reference evidence="2" key="1">
    <citation type="submission" date="2012-12" db="EMBL/GenBank/DDBJ databases">
        <title>Identification and characterization of a phenylalanine ammonia-lyase gene family in Isatis indigotica Fort.</title>
        <authorList>
            <person name="Liu Q."/>
            <person name="Chen J."/>
            <person name="Zhou X."/>
            <person name="Di P."/>
            <person name="Xiao Y."/>
            <person name="Xuan H."/>
            <person name="Zhang L."/>
            <person name="Chen W."/>
        </authorList>
    </citation>
    <scope>NUCLEOTIDE SEQUENCE</scope>
    <source>
        <tissue evidence="2">Salivary gland</tissue>
    </source>
</reference>
<organism evidence="2">
    <name type="scientific">Ixodes ricinus</name>
    <name type="common">Common tick</name>
    <name type="synonym">Acarus ricinus</name>
    <dbReference type="NCBI Taxonomy" id="34613"/>
    <lineage>
        <taxon>Eukaryota</taxon>
        <taxon>Metazoa</taxon>
        <taxon>Ecdysozoa</taxon>
        <taxon>Arthropoda</taxon>
        <taxon>Chelicerata</taxon>
        <taxon>Arachnida</taxon>
        <taxon>Acari</taxon>
        <taxon>Parasitiformes</taxon>
        <taxon>Ixodida</taxon>
        <taxon>Ixodoidea</taxon>
        <taxon>Ixodidae</taxon>
        <taxon>Ixodinae</taxon>
        <taxon>Ixodes</taxon>
    </lineage>
</organism>
<evidence type="ECO:0000313" key="2">
    <source>
        <dbReference type="EMBL" id="JAA65992.1"/>
    </source>
</evidence>
<sequence>MNSDQNIKKMPLPKLIFFSFFNFGTMFNIKRLDARARNLVVQYFSTLSEIRGQKSRHIGKFNYHLKQSPKVTRKKQKNNSESSKLHLHQTQVPSDIKTYPIKKRNTQAVHNRKR</sequence>
<dbReference type="AlphaFoldDB" id="A0A0K8R4A3"/>
<name>A0A0K8R4A3_IXORI</name>
<feature type="region of interest" description="Disordered" evidence="1">
    <location>
        <begin position="66"/>
        <end position="114"/>
    </location>
</feature>
<feature type="compositionally biased region" description="Basic residues" evidence="1">
    <location>
        <begin position="100"/>
        <end position="114"/>
    </location>
</feature>
<dbReference type="EMBL" id="GADI01007816">
    <property type="protein sequence ID" value="JAA65992.1"/>
    <property type="molecule type" value="mRNA"/>
</dbReference>
<proteinExistence type="evidence at transcript level"/>
<evidence type="ECO:0000256" key="1">
    <source>
        <dbReference type="SAM" id="MobiDB-lite"/>
    </source>
</evidence>